<dbReference type="PROSITE" id="PS00211">
    <property type="entry name" value="ABC_TRANSPORTER_1"/>
    <property type="match status" value="1"/>
</dbReference>
<name>A0AA35CJE2_9FIRM</name>
<dbReference type="Pfam" id="PF09821">
    <property type="entry name" value="AAA_assoc_C"/>
    <property type="match status" value="1"/>
</dbReference>
<dbReference type="Pfam" id="PF00005">
    <property type="entry name" value="ABC_tran"/>
    <property type="match status" value="1"/>
</dbReference>
<evidence type="ECO:0000313" key="6">
    <source>
        <dbReference type="Proteomes" id="UP001163687"/>
    </source>
</evidence>
<dbReference type="KEGG" id="cmic:caldi_13920"/>
<sequence length="440" mass="49278">MKPHPVLTRERSPEVLVELRGVSKMYEKARGTSIAVLRDIDLAVRSGEFVAILGPSGSGKSTLLRIVAGLSRPSEGEVRFRNQAVEGINPGVAMVFQTFALYPWLTVLQNVELGLEHRQLPRGERRERALRVLDMVGLDGFEHAYPKELSGGMRQRVGLARALVMEPDVLLMDEPFSALDVLTAENLRRDLLELWVERKIPTRAILLVTHNIEEAVYMADRAVILSRDPGQVVADVPITIPHWRDPASPAFTRLVDEIYGIVTRRRRLEAADAAAGAASGLIPNVRAGALTGLVELLEEKEAPRVDLYALGDELQLDIEDLLPHVEAAELLGLARIHEGDIELTETGRRFANASVLERKELFRSLALARVRSLDQIVSVLRSKANRRMPREFFLSFLERRLSPGEADRQLDTLIDWGRYGELFAYDDEARVLYLEPEEPA</sequence>
<dbReference type="InterPro" id="IPR017871">
    <property type="entry name" value="ABC_transporter-like_CS"/>
</dbReference>
<proteinExistence type="predicted"/>
<evidence type="ECO:0000256" key="2">
    <source>
        <dbReference type="ARBA" id="ARBA00022741"/>
    </source>
</evidence>
<gene>
    <name evidence="5" type="ORF">caldi_13920</name>
</gene>
<dbReference type="InterPro" id="IPR027417">
    <property type="entry name" value="P-loop_NTPase"/>
</dbReference>
<dbReference type="SUPFAM" id="SSF52540">
    <property type="entry name" value="P-loop containing nucleoside triphosphate hydrolases"/>
    <property type="match status" value="1"/>
</dbReference>
<keyword evidence="1" id="KW-0813">Transport</keyword>
<dbReference type="Gene3D" id="3.40.50.300">
    <property type="entry name" value="P-loop containing nucleotide triphosphate hydrolases"/>
    <property type="match status" value="1"/>
</dbReference>
<keyword evidence="3 5" id="KW-0067">ATP-binding</keyword>
<dbReference type="InterPro" id="IPR003439">
    <property type="entry name" value="ABC_transporter-like_ATP-bd"/>
</dbReference>
<dbReference type="CDD" id="cd03293">
    <property type="entry name" value="ABC_NrtD_SsuB_transporters"/>
    <property type="match status" value="1"/>
</dbReference>
<evidence type="ECO:0000259" key="4">
    <source>
        <dbReference type="PROSITE" id="PS50893"/>
    </source>
</evidence>
<keyword evidence="6" id="KW-1185">Reference proteome</keyword>
<dbReference type="EMBL" id="AP025628">
    <property type="protein sequence ID" value="BDG60302.1"/>
    <property type="molecule type" value="Genomic_DNA"/>
</dbReference>
<organism evidence="5 6">
    <name type="scientific">Caldinitratiruptor microaerophilus</name>
    <dbReference type="NCBI Taxonomy" id="671077"/>
    <lineage>
        <taxon>Bacteria</taxon>
        <taxon>Bacillati</taxon>
        <taxon>Bacillota</taxon>
        <taxon>Clostridia</taxon>
        <taxon>Eubacteriales</taxon>
        <taxon>Symbiobacteriaceae</taxon>
        <taxon>Caldinitratiruptor</taxon>
    </lineage>
</organism>
<evidence type="ECO:0000256" key="3">
    <source>
        <dbReference type="ARBA" id="ARBA00022840"/>
    </source>
</evidence>
<dbReference type="Proteomes" id="UP001163687">
    <property type="component" value="Chromosome"/>
</dbReference>
<evidence type="ECO:0000313" key="5">
    <source>
        <dbReference type="EMBL" id="BDG60302.1"/>
    </source>
</evidence>
<dbReference type="GO" id="GO:0016887">
    <property type="term" value="F:ATP hydrolysis activity"/>
    <property type="evidence" value="ECO:0007669"/>
    <property type="project" value="InterPro"/>
</dbReference>
<dbReference type="AlphaFoldDB" id="A0AA35CJE2"/>
<dbReference type="InterPro" id="IPR018632">
    <property type="entry name" value="AAA-associated_dom_C"/>
</dbReference>
<dbReference type="PANTHER" id="PTHR42788">
    <property type="entry name" value="TAURINE IMPORT ATP-BINDING PROTEIN-RELATED"/>
    <property type="match status" value="1"/>
</dbReference>
<feature type="domain" description="ABC transporter" evidence="4">
    <location>
        <begin position="17"/>
        <end position="252"/>
    </location>
</feature>
<dbReference type="InterPro" id="IPR003593">
    <property type="entry name" value="AAA+_ATPase"/>
</dbReference>
<dbReference type="RefSeq" id="WP_264844361.1">
    <property type="nucleotide sequence ID" value="NZ_AP025628.1"/>
</dbReference>
<dbReference type="PROSITE" id="PS50893">
    <property type="entry name" value="ABC_TRANSPORTER_2"/>
    <property type="match status" value="1"/>
</dbReference>
<reference evidence="5" key="1">
    <citation type="submission" date="2022-03" db="EMBL/GenBank/DDBJ databases">
        <title>Complete genome sequence of Caldinitratiruptor microaerophilus.</title>
        <authorList>
            <person name="Mukaiyama R."/>
            <person name="Nishiyama T."/>
            <person name="Ueda K."/>
        </authorList>
    </citation>
    <scope>NUCLEOTIDE SEQUENCE</scope>
    <source>
        <strain evidence="5">JCM 16183</strain>
    </source>
</reference>
<dbReference type="GO" id="GO:0005524">
    <property type="term" value="F:ATP binding"/>
    <property type="evidence" value="ECO:0007669"/>
    <property type="project" value="UniProtKB-KW"/>
</dbReference>
<keyword evidence="2" id="KW-0547">Nucleotide-binding</keyword>
<dbReference type="SMART" id="SM00382">
    <property type="entry name" value="AAA"/>
    <property type="match status" value="1"/>
</dbReference>
<dbReference type="InterPro" id="IPR050166">
    <property type="entry name" value="ABC_transporter_ATP-bind"/>
</dbReference>
<evidence type="ECO:0000256" key="1">
    <source>
        <dbReference type="ARBA" id="ARBA00022448"/>
    </source>
</evidence>
<protein>
    <submittedName>
        <fullName evidence="5">Nitrate ABC transporter ATP-binding protein</fullName>
    </submittedName>
</protein>
<dbReference type="PANTHER" id="PTHR42788:SF13">
    <property type="entry name" value="ALIPHATIC SULFONATES IMPORT ATP-BINDING PROTEIN SSUB"/>
    <property type="match status" value="1"/>
</dbReference>
<accession>A0AA35CJE2</accession>